<gene>
    <name evidence="1" type="ORF">VITISV_009307</name>
</gene>
<accession>A5AWK8</accession>
<proteinExistence type="predicted"/>
<organism evidence="1">
    <name type="scientific">Vitis vinifera</name>
    <name type="common">Grape</name>
    <dbReference type="NCBI Taxonomy" id="29760"/>
    <lineage>
        <taxon>Eukaryota</taxon>
        <taxon>Viridiplantae</taxon>
        <taxon>Streptophyta</taxon>
        <taxon>Embryophyta</taxon>
        <taxon>Tracheophyta</taxon>
        <taxon>Spermatophyta</taxon>
        <taxon>Magnoliopsida</taxon>
        <taxon>eudicotyledons</taxon>
        <taxon>Gunneridae</taxon>
        <taxon>Pentapetalae</taxon>
        <taxon>rosids</taxon>
        <taxon>Vitales</taxon>
        <taxon>Vitaceae</taxon>
        <taxon>Viteae</taxon>
        <taxon>Vitis</taxon>
    </lineage>
</organism>
<name>A5AWK8_VITVI</name>
<evidence type="ECO:0000313" key="1">
    <source>
        <dbReference type="EMBL" id="CAN76131.1"/>
    </source>
</evidence>
<dbReference type="EMBL" id="AM438245">
    <property type="protein sequence ID" value="CAN76131.1"/>
    <property type="molecule type" value="Genomic_DNA"/>
</dbReference>
<reference evidence="1" key="1">
    <citation type="journal article" date="2007" name="PLoS ONE">
        <title>The first genome sequence of an elite grapevine cultivar (Pinot noir Vitis vinifera L.): coping with a highly heterozygous genome.</title>
        <authorList>
            <person name="Velasco R."/>
            <person name="Zharkikh A."/>
            <person name="Troggio M."/>
            <person name="Cartwright D.A."/>
            <person name="Cestaro A."/>
            <person name="Pruss D."/>
            <person name="Pindo M."/>
            <person name="FitzGerald L.M."/>
            <person name="Vezzulli S."/>
            <person name="Reid J."/>
            <person name="Malacarne G."/>
            <person name="Iliev D."/>
            <person name="Coppola G."/>
            <person name="Wardell B."/>
            <person name="Micheletti D."/>
            <person name="Macalma T."/>
            <person name="Facci M."/>
            <person name="Mitchell J.T."/>
            <person name="Perazzolli M."/>
            <person name="Eldredge G."/>
            <person name="Gatto P."/>
            <person name="Oyzerski R."/>
            <person name="Moretto M."/>
            <person name="Gutin N."/>
            <person name="Stefanini M."/>
            <person name="Chen Y."/>
            <person name="Segala C."/>
            <person name="Davenport C."/>
            <person name="Dematte L."/>
            <person name="Mraz A."/>
            <person name="Battilana J."/>
            <person name="Stormo K."/>
            <person name="Costa F."/>
            <person name="Tao Q."/>
            <person name="Si-Ammour A."/>
            <person name="Harkins T."/>
            <person name="Lackey A."/>
            <person name="Perbost C."/>
            <person name="Taillon B."/>
            <person name="Stella A."/>
            <person name="Solovyev V."/>
            <person name="Fawcett J.A."/>
            <person name="Sterck L."/>
            <person name="Vandepoele K."/>
            <person name="Grando S.M."/>
            <person name="Toppo S."/>
            <person name="Moser C."/>
            <person name="Lanchbury J."/>
            <person name="Bogden R."/>
            <person name="Skolnick M."/>
            <person name="Sgaramella V."/>
            <person name="Bhatnagar S.K."/>
            <person name="Fontana P."/>
            <person name="Gutin A."/>
            <person name="Van de Peer Y."/>
            <person name="Salamini F."/>
            <person name="Viola R."/>
        </authorList>
    </citation>
    <scope>NUCLEOTIDE SEQUENCE</scope>
</reference>
<protein>
    <submittedName>
        <fullName evidence="1">Uncharacterized protein</fullName>
    </submittedName>
</protein>
<sequence length="120" mass="13967">MGSCTFHPGRNSIWLPRHSIRLPRHSIRLRHFTPGCRRHLTSGCRRFHPDVLHPEICCHHSTRMYCIRNSGAGWEKREFQLPRSDISGSTDSAYPENFAANFAQYRGVLLKLPNMCDRHL</sequence>
<dbReference type="AlphaFoldDB" id="A5AWK8"/>